<dbReference type="SMART" id="SM00866">
    <property type="entry name" value="UTRA"/>
    <property type="match status" value="1"/>
</dbReference>
<protein>
    <submittedName>
        <fullName evidence="5">GntR family transcriptional regulator</fullName>
    </submittedName>
</protein>
<dbReference type="GO" id="GO:0003677">
    <property type="term" value="F:DNA binding"/>
    <property type="evidence" value="ECO:0007669"/>
    <property type="project" value="UniProtKB-KW"/>
</dbReference>
<dbReference type="CDD" id="cd07377">
    <property type="entry name" value="WHTH_GntR"/>
    <property type="match status" value="1"/>
</dbReference>
<evidence type="ECO:0000256" key="3">
    <source>
        <dbReference type="ARBA" id="ARBA00023163"/>
    </source>
</evidence>
<dbReference type="SUPFAM" id="SSF64288">
    <property type="entry name" value="Chorismate lyase-like"/>
    <property type="match status" value="1"/>
</dbReference>
<evidence type="ECO:0000256" key="2">
    <source>
        <dbReference type="ARBA" id="ARBA00023125"/>
    </source>
</evidence>
<dbReference type="Proteomes" id="UP000758856">
    <property type="component" value="Unassembled WGS sequence"/>
</dbReference>
<dbReference type="InterPro" id="IPR011663">
    <property type="entry name" value="UTRA"/>
</dbReference>
<proteinExistence type="predicted"/>
<dbReference type="InterPro" id="IPR050679">
    <property type="entry name" value="Bact_HTH_transcr_reg"/>
</dbReference>
<keyword evidence="7" id="KW-1185">Reference proteome</keyword>
<evidence type="ECO:0000313" key="7">
    <source>
        <dbReference type="Proteomes" id="UP000758856"/>
    </source>
</evidence>
<dbReference type="InterPro" id="IPR000524">
    <property type="entry name" value="Tscrpt_reg_HTH_GntR"/>
</dbReference>
<dbReference type="PANTHER" id="PTHR44846">
    <property type="entry name" value="MANNOSYL-D-GLYCERATE TRANSPORT/METABOLISM SYSTEM REPRESSOR MNGR-RELATED"/>
    <property type="match status" value="1"/>
</dbReference>
<dbReference type="SUPFAM" id="SSF46785">
    <property type="entry name" value="Winged helix' DNA-binding domain"/>
    <property type="match status" value="1"/>
</dbReference>
<reference evidence="5" key="1">
    <citation type="journal article" date="2014" name="Int. J. Syst. Evol. Microbiol.">
        <title>Complete genome sequence of Corynebacterium casei LMG S-19264T (=DSM 44701T), isolated from a smear-ripened cheese.</title>
        <authorList>
            <consortium name="US DOE Joint Genome Institute (JGI-PGF)"/>
            <person name="Walter F."/>
            <person name="Albersmeier A."/>
            <person name="Kalinowski J."/>
            <person name="Ruckert C."/>
        </authorList>
    </citation>
    <scope>NUCLEOTIDE SEQUENCE</scope>
    <source>
        <strain evidence="5">VKM B-1606</strain>
    </source>
</reference>
<evidence type="ECO:0000313" key="6">
    <source>
        <dbReference type="EMBL" id="MBM7851641.1"/>
    </source>
</evidence>
<feature type="domain" description="HTH gntR-type" evidence="4">
    <location>
        <begin position="1"/>
        <end position="69"/>
    </location>
</feature>
<dbReference type="Pfam" id="PF00392">
    <property type="entry name" value="GntR"/>
    <property type="match status" value="1"/>
</dbReference>
<dbReference type="InterPro" id="IPR036388">
    <property type="entry name" value="WH-like_DNA-bd_sf"/>
</dbReference>
<name>A0A9W6MR74_9HYPH</name>
<dbReference type="RefSeq" id="WP_204950047.1">
    <property type="nucleotide sequence ID" value="NZ_BSFF01000001.1"/>
</dbReference>
<organism evidence="5 8">
    <name type="scientific">Methylopila capsulata</name>
    <dbReference type="NCBI Taxonomy" id="61654"/>
    <lineage>
        <taxon>Bacteria</taxon>
        <taxon>Pseudomonadati</taxon>
        <taxon>Pseudomonadota</taxon>
        <taxon>Alphaproteobacteria</taxon>
        <taxon>Hyphomicrobiales</taxon>
        <taxon>Methylopilaceae</taxon>
        <taxon>Methylopila</taxon>
    </lineage>
</organism>
<dbReference type="PRINTS" id="PR00035">
    <property type="entry name" value="HTHGNTR"/>
</dbReference>
<dbReference type="Gene3D" id="1.10.10.10">
    <property type="entry name" value="Winged helix-like DNA-binding domain superfamily/Winged helix DNA-binding domain"/>
    <property type="match status" value="1"/>
</dbReference>
<keyword evidence="3" id="KW-0804">Transcription</keyword>
<dbReference type="InterPro" id="IPR036390">
    <property type="entry name" value="WH_DNA-bd_sf"/>
</dbReference>
<dbReference type="Gene3D" id="3.40.1410.10">
    <property type="entry name" value="Chorismate lyase-like"/>
    <property type="match status" value="1"/>
</dbReference>
<dbReference type="AlphaFoldDB" id="A0A9W6MR74"/>
<accession>A0A9W6MR74</accession>
<evidence type="ECO:0000313" key="8">
    <source>
        <dbReference type="Proteomes" id="UP001143400"/>
    </source>
</evidence>
<dbReference type="SMART" id="SM00345">
    <property type="entry name" value="HTH_GNTR"/>
    <property type="match status" value="1"/>
</dbReference>
<keyword evidence="1" id="KW-0805">Transcription regulation</keyword>
<dbReference type="Pfam" id="PF07702">
    <property type="entry name" value="UTRA"/>
    <property type="match status" value="1"/>
</dbReference>
<reference evidence="6 7" key="2">
    <citation type="submission" date="2021-01" db="EMBL/GenBank/DDBJ databases">
        <title>Genomic Encyclopedia of Type Strains, Phase IV (KMG-IV): sequencing the most valuable type-strain genomes for metagenomic binning, comparative biology and taxonomic classification.</title>
        <authorList>
            <person name="Goeker M."/>
        </authorList>
    </citation>
    <scope>NUCLEOTIDE SEQUENCE [LARGE SCALE GENOMIC DNA]</scope>
    <source>
        <strain evidence="6 7">DSM 6130</strain>
    </source>
</reference>
<dbReference type="GO" id="GO:0045892">
    <property type="term" value="P:negative regulation of DNA-templated transcription"/>
    <property type="evidence" value="ECO:0007669"/>
    <property type="project" value="TreeGrafter"/>
</dbReference>
<evidence type="ECO:0000256" key="1">
    <source>
        <dbReference type="ARBA" id="ARBA00023015"/>
    </source>
</evidence>
<gene>
    <name evidence="5" type="ORF">GCM10008170_07200</name>
    <name evidence="6" type="ORF">JOD31_001866</name>
</gene>
<keyword evidence="2" id="KW-0238">DNA-binding</keyword>
<dbReference type="EMBL" id="JAFBCY010000002">
    <property type="protein sequence ID" value="MBM7851641.1"/>
    <property type="molecule type" value="Genomic_DNA"/>
</dbReference>
<dbReference type="EMBL" id="BSFF01000001">
    <property type="protein sequence ID" value="GLK54701.1"/>
    <property type="molecule type" value="Genomic_DNA"/>
</dbReference>
<dbReference type="PROSITE" id="PS50949">
    <property type="entry name" value="HTH_GNTR"/>
    <property type="match status" value="1"/>
</dbReference>
<evidence type="ECO:0000313" key="5">
    <source>
        <dbReference type="EMBL" id="GLK54701.1"/>
    </source>
</evidence>
<dbReference type="PANTHER" id="PTHR44846:SF1">
    <property type="entry name" value="MANNOSYL-D-GLYCERATE TRANSPORT_METABOLISM SYSTEM REPRESSOR MNGR-RELATED"/>
    <property type="match status" value="1"/>
</dbReference>
<evidence type="ECO:0000259" key="4">
    <source>
        <dbReference type="PROSITE" id="PS50949"/>
    </source>
</evidence>
<dbReference type="InterPro" id="IPR028978">
    <property type="entry name" value="Chorismate_lyase_/UTRA_dom_sf"/>
</dbReference>
<dbReference type="Proteomes" id="UP001143400">
    <property type="component" value="Unassembled WGS sequence"/>
</dbReference>
<comment type="caution">
    <text evidence="5">The sequence shown here is derived from an EMBL/GenBank/DDBJ whole genome shotgun (WGS) entry which is preliminary data.</text>
</comment>
<reference evidence="5" key="3">
    <citation type="submission" date="2023-01" db="EMBL/GenBank/DDBJ databases">
        <authorList>
            <person name="Sun Q."/>
            <person name="Evtushenko L."/>
        </authorList>
    </citation>
    <scope>NUCLEOTIDE SEQUENCE</scope>
    <source>
        <strain evidence="5">VKM B-1606</strain>
    </source>
</reference>
<dbReference type="GO" id="GO:0003700">
    <property type="term" value="F:DNA-binding transcription factor activity"/>
    <property type="evidence" value="ECO:0007669"/>
    <property type="project" value="InterPro"/>
</dbReference>
<sequence>MPLYRQLELQIAALIESGEIGPGATLPAERQLASDLGVSRTTVQHCYSALRRRRLVSAHGRLGFIVEGPTEKLHPGMERLKGFTEEMRELGRAASSKVIERVVTHDRSLASLFQQPSTAPFLKLVRIRFGDDVPLSREVAWYDLGVAPELAEADLSGSVYDRLREIGCALTRCEQTIEAATPDVDECAVFGFEEPLPCLLIKRRSFAGERMVEYVEGLFRGDAYAYRLTLGA</sequence>